<dbReference type="GO" id="GO:0036064">
    <property type="term" value="C:ciliary basal body"/>
    <property type="evidence" value="ECO:0007669"/>
    <property type="project" value="TreeGrafter"/>
</dbReference>
<evidence type="ECO:0000313" key="2">
    <source>
        <dbReference type="EMBL" id="CAF0815652.1"/>
    </source>
</evidence>
<feature type="compositionally biased region" description="Low complexity" evidence="1">
    <location>
        <begin position="323"/>
        <end position="334"/>
    </location>
</feature>
<dbReference type="PANTHER" id="PTHR15721:SF2">
    <property type="entry name" value="PROTEIN TALPID3"/>
    <property type="match status" value="1"/>
</dbReference>
<dbReference type="EMBL" id="CAJOBC010000568">
    <property type="protein sequence ID" value="CAF3601714.1"/>
    <property type="molecule type" value="Genomic_DNA"/>
</dbReference>
<comment type="caution">
    <text evidence="2">The sequence shown here is derived from an EMBL/GenBank/DDBJ whole genome shotgun (WGS) entry which is preliminary data.</text>
</comment>
<dbReference type="Proteomes" id="UP000663829">
    <property type="component" value="Unassembled WGS sequence"/>
</dbReference>
<proteinExistence type="predicted"/>
<feature type="region of interest" description="Disordered" evidence="1">
    <location>
        <begin position="674"/>
        <end position="715"/>
    </location>
</feature>
<feature type="compositionally biased region" description="Low complexity" evidence="1">
    <location>
        <begin position="1105"/>
        <end position="1123"/>
    </location>
</feature>
<feature type="compositionally biased region" description="Basic residues" evidence="1">
    <location>
        <begin position="248"/>
        <end position="260"/>
    </location>
</feature>
<dbReference type="InterPro" id="IPR029246">
    <property type="entry name" value="TALPID3"/>
</dbReference>
<reference evidence="2" key="1">
    <citation type="submission" date="2021-02" db="EMBL/GenBank/DDBJ databases">
        <authorList>
            <person name="Nowell W R."/>
        </authorList>
    </citation>
    <scope>NUCLEOTIDE SEQUENCE</scope>
</reference>
<feature type="compositionally biased region" description="Polar residues" evidence="1">
    <location>
        <begin position="261"/>
        <end position="270"/>
    </location>
</feature>
<dbReference type="PRINTS" id="PR01217">
    <property type="entry name" value="PRICHEXTENSN"/>
</dbReference>
<dbReference type="PANTHER" id="PTHR15721">
    <property type="entry name" value="KIAA0586 PROTEIN"/>
    <property type="match status" value="1"/>
</dbReference>
<feature type="compositionally biased region" description="Acidic residues" evidence="1">
    <location>
        <begin position="690"/>
        <end position="699"/>
    </location>
</feature>
<feature type="region of interest" description="Disordered" evidence="1">
    <location>
        <begin position="991"/>
        <end position="1021"/>
    </location>
</feature>
<dbReference type="OrthoDB" id="10057439at2759"/>
<feature type="compositionally biased region" description="Low complexity" evidence="1">
    <location>
        <begin position="1134"/>
        <end position="1147"/>
    </location>
</feature>
<accession>A0A813TXR8</accession>
<gene>
    <name evidence="2" type="ORF">GPM918_LOCUS4272</name>
    <name evidence="3" type="ORF">SRO942_LOCUS4273</name>
</gene>
<feature type="compositionally biased region" description="Low complexity" evidence="1">
    <location>
        <begin position="899"/>
        <end position="913"/>
    </location>
</feature>
<dbReference type="GO" id="GO:0007224">
    <property type="term" value="P:smoothened signaling pathway"/>
    <property type="evidence" value="ECO:0007669"/>
    <property type="project" value="InterPro"/>
</dbReference>
<feature type="region of interest" description="Disordered" evidence="1">
    <location>
        <begin position="1070"/>
        <end position="1177"/>
    </location>
</feature>
<evidence type="ECO:0000313" key="3">
    <source>
        <dbReference type="EMBL" id="CAF3601714.1"/>
    </source>
</evidence>
<feature type="compositionally biased region" description="Pro residues" evidence="1">
    <location>
        <begin position="938"/>
        <end position="947"/>
    </location>
</feature>
<feature type="region of interest" description="Disordered" evidence="1">
    <location>
        <begin position="229"/>
        <end position="362"/>
    </location>
</feature>
<keyword evidence="4" id="KW-1185">Reference proteome</keyword>
<feature type="region of interest" description="Disordered" evidence="1">
    <location>
        <begin position="862"/>
        <end position="954"/>
    </location>
</feature>
<name>A0A813TXR8_9BILA</name>
<dbReference type="EMBL" id="CAJNOQ010000568">
    <property type="protein sequence ID" value="CAF0815652.1"/>
    <property type="molecule type" value="Genomic_DNA"/>
</dbReference>
<feature type="compositionally biased region" description="Polar residues" evidence="1">
    <location>
        <begin position="1070"/>
        <end position="1098"/>
    </location>
</feature>
<feature type="non-terminal residue" evidence="2">
    <location>
        <position position="1177"/>
    </location>
</feature>
<feature type="compositionally biased region" description="Low complexity" evidence="1">
    <location>
        <begin position="997"/>
        <end position="1020"/>
    </location>
</feature>
<dbReference type="GO" id="GO:0005814">
    <property type="term" value="C:centriole"/>
    <property type="evidence" value="ECO:0007669"/>
    <property type="project" value="TreeGrafter"/>
</dbReference>
<feature type="region of interest" description="Disordered" evidence="1">
    <location>
        <begin position="178"/>
        <end position="213"/>
    </location>
</feature>
<feature type="region of interest" description="Disordered" evidence="1">
    <location>
        <begin position="758"/>
        <end position="783"/>
    </location>
</feature>
<sequence>VANNHLVDFTSSPVAIPSQTHVTPDVETTRFDSRTSKAFARSQLAKRFSSANTQPYQRHIPVQSLSNTNIVSVNNPTSQDQSSLAATVAASVAVSVTQPFLKLHSEFEQKVKSVLDKIQDGTTVVHPTLVQHEKPIVDRFQQQMNDCIDTRMKYMEKVQEQQQIVLKELVQVIDQKKYQQQTNTKSPKQQYSPDYNTKLSLSTSRKQEDNQQLTNHTAAVDQLGFLNTLINPSPPTSPPVRLHSLKTTSHKTHRSSKKVHQSQPSAANNTKRLRVGRPSTGQTQRHRKSPSPPLLKTKFNVHRSLSPPSNLYPCSVCDRSKSRSPSPSDASHPRPYIPLPFQDHSPPERPHTSQTMHSDGFIPHDTRPIYSAIDETYLPFDKYLNNKDAPTLHEQRKVQDDDKSSNLRLMLTELEEAKLRIDENYSTLERRKNDPLYLTHLELESKDKARIYRLVDRCVKTVTKQVQEEVSHNLELEEIAFREQTEKERELQQMNKKQTKKIFSSRTQLAFDRHLTLRGQQNVSPRDTGGVKVPYSEEFMQSVYGRSLYQRIKKEGKQPYLKLKGIKQQPQIQKQPHQIDYIPVKEKKSPSATILNPPLIVQRQTDPPQIDHSSEATVPYQLSRNAILLARPQVRDTRILQPNYIPSTNQPSTLEKKLTQNVLPAVDILPSSSKKVRFGQKTETMRHDQDDDDDEEEDGQGVHLPGYQTDFGPPYDGVKFPPTAQQDQGYQDRKYDHLHTGTVDWLEQELIARFMSQLQSRDPQPPSVKKRHDSLTSSESSDHSLHCRLLDVLGQDGFRLFVDMGQPIDQDLIQALTREVLEERIAQMIGYHTPRESIQLVQQPIPPQRTITPVTTITTTNHHYDDGVSTPQPTPPHSPRVPVQPPIVHTPEITGQEISFESESASTPSSVTPHEYSDRPLPQNQIHDVHTPDRTNSPSPPTTPQPSVPVVQPLPTRVEKKDASTMAAVEIPPPTVKVPPPPIPVIVPPPIKPVSPSPSTTTLSTSPTPTISTPTSVSTPYSLDDSPFSDHAWFEHHSEGQIDETPQTDLILKKARQRLQQQRSYDVFSSSYHNNGDHTLSAGEIQQPSPNITYSGSKYATKPHPIITTGITTTGDDTTPPSDDSNHSKSEGEISSSMIMNQQSQIHIRIRKPKQGFVAQSSYRKHHRNKEEKKDDS</sequence>
<protein>
    <submittedName>
        <fullName evidence="2">Uncharacterized protein</fullName>
    </submittedName>
</protein>
<dbReference type="Pfam" id="PF15324">
    <property type="entry name" value="TALPID3"/>
    <property type="match status" value="1"/>
</dbReference>
<evidence type="ECO:0000313" key="4">
    <source>
        <dbReference type="Proteomes" id="UP000663829"/>
    </source>
</evidence>
<dbReference type="AlphaFoldDB" id="A0A813TXR8"/>
<organism evidence="2 4">
    <name type="scientific">Didymodactylos carnosus</name>
    <dbReference type="NCBI Taxonomy" id="1234261"/>
    <lineage>
        <taxon>Eukaryota</taxon>
        <taxon>Metazoa</taxon>
        <taxon>Spiralia</taxon>
        <taxon>Gnathifera</taxon>
        <taxon>Rotifera</taxon>
        <taxon>Eurotatoria</taxon>
        <taxon>Bdelloidea</taxon>
        <taxon>Philodinida</taxon>
        <taxon>Philodinidae</taxon>
        <taxon>Didymodactylos</taxon>
    </lineage>
</organism>
<dbReference type="Proteomes" id="UP000681722">
    <property type="component" value="Unassembled WGS sequence"/>
</dbReference>
<evidence type="ECO:0000256" key="1">
    <source>
        <dbReference type="SAM" id="MobiDB-lite"/>
    </source>
</evidence>
<feature type="compositionally biased region" description="Pro residues" evidence="1">
    <location>
        <begin position="872"/>
        <end position="885"/>
    </location>
</feature>